<evidence type="ECO:0000313" key="5">
    <source>
        <dbReference type="EMBL" id="GEO19043.1"/>
    </source>
</evidence>
<feature type="domain" description="Guanylate cyclase" evidence="4">
    <location>
        <begin position="1"/>
        <end position="131"/>
    </location>
</feature>
<keyword evidence="6" id="KW-1185">Reference proteome</keyword>
<dbReference type="Gene3D" id="3.30.70.1230">
    <property type="entry name" value="Nucleotide cyclase"/>
    <property type="match status" value="1"/>
</dbReference>
<dbReference type="InterPro" id="IPR001054">
    <property type="entry name" value="A/G_cyclase"/>
</dbReference>
<protein>
    <recommendedName>
        <fullName evidence="4">Guanylate cyclase domain-containing protein</fullName>
    </recommendedName>
</protein>
<dbReference type="GO" id="GO:0004016">
    <property type="term" value="F:adenylate cyclase activity"/>
    <property type="evidence" value="ECO:0007669"/>
    <property type="project" value="UniProtKB-ARBA"/>
</dbReference>
<dbReference type="Proteomes" id="UP000321085">
    <property type="component" value="Unassembled WGS sequence"/>
</dbReference>
<dbReference type="PANTHER" id="PTHR43081">
    <property type="entry name" value="ADENYLATE CYCLASE, TERMINAL-DIFFERENTIATION SPECIFIC-RELATED"/>
    <property type="match status" value="1"/>
</dbReference>
<dbReference type="AlphaFoldDB" id="A0A512C4A7"/>
<evidence type="ECO:0000259" key="4">
    <source>
        <dbReference type="PROSITE" id="PS50125"/>
    </source>
</evidence>
<accession>A0A512C4A7</accession>
<name>A0A512C4A7_9HYPH</name>
<dbReference type="PANTHER" id="PTHR43081:SF17">
    <property type="entry name" value="BLL5647 PROTEIN"/>
    <property type="match status" value="1"/>
</dbReference>
<dbReference type="SMART" id="SM00044">
    <property type="entry name" value="CYCc"/>
    <property type="match status" value="1"/>
</dbReference>
<reference evidence="5 6" key="1">
    <citation type="submission" date="2019-07" db="EMBL/GenBank/DDBJ databases">
        <title>Whole genome shotgun sequence of Microvirga aerophila NBRC 106136.</title>
        <authorList>
            <person name="Hosoyama A."/>
            <person name="Uohara A."/>
            <person name="Ohji S."/>
            <person name="Ichikawa N."/>
        </authorList>
    </citation>
    <scope>NUCLEOTIDE SEQUENCE [LARGE SCALE GENOMIC DNA]</scope>
    <source>
        <strain evidence="5 6">NBRC 106136</strain>
    </source>
</reference>
<dbReference type="CDD" id="cd07302">
    <property type="entry name" value="CHD"/>
    <property type="match status" value="1"/>
</dbReference>
<dbReference type="Pfam" id="PF00211">
    <property type="entry name" value="Guanylate_cyc"/>
    <property type="match status" value="1"/>
</dbReference>
<evidence type="ECO:0000256" key="3">
    <source>
        <dbReference type="ARBA" id="ARBA00023136"/>
    </source>
</evidence>
<dbReference type="InterPro" id="IPR029787">
    <property type="entry name" value="Nucleotide_cyclase"/>
</dbReference>
<dbReference type="SUPFAM" id="SSF55073">
    <property type="entry name" value="Nucleotide cyclase"/>
    <property type="match status" value="1"/>
</dbReference>
<dbReference type="EMBL" id="BJYU01000303">
    <property type="protein sequence ID" value="GEO19043.1"/>
    <property type="molecule type" value="Genomic_DNA"/>
</dbReference>
<evidence type="ECO:0000313" key="6">
    <source>
        <dbReference type="Proteomes" id="UP000321085"/>
    </source>
</evidence>
<dbReference type="InterPro" id="IPR050697">
    <property type="entry name" value="Adenylyl/Guanylyl_Cyclase_3/4"/>
</dbReference>
<organism evidence="5 6">
    <name type="scientific">Microvirga aerophila</name>
    <dbReference type="NCBI Taxonomy" id="670291"/>
    <lineage>
        <taxon>Bacteria</taxon>
        <taxon>Pseudomonadati</taxon>
        <taxon>Pseudomonadota</taxon>
        <taxon>Alphaproteobacteria</taxon>
        <taxon>Hyphomicrobiales</taxon>
        <taxon>Methylobacteriaceae</taxon>
        <taxon>Microvirga</taxon>
    </lineage>
</organism>
<dbReference type="GO" id="GO:0035556">
    <property type="term" value="P:intracellular signal transduction"/>
    <property type="evidence" value="ECO:0007669"/>
    <property type="project" value="InterPro"/>
</dbReference>
<evidence type="ECO:0000256" key="2">
    <source>
        <dbReference type="ARBA" id="ARBA00022475"/>
    </source>
</evidence>
<sequence>MFTDLSGFTRMASRLSPAETASFLNKHFALVGACVEAEVGTIDKYIGDSLMAFWGAPEEQPDHVERACRAARAIASEMHADNRARLASGLAPVRVRIGISTGPVLVGNIGAPSRMNYTLVGDVVNIAQRLEQVGKDVQDDSDVITLITEGVYTCMPEPERAVFWDRREVRNREGTMAIYRLT</sequence>
<comment type="caution">
    <text evidence="5">The sequence shown here is derived from an EMBL/GenBank/DDBJ whole genome shotgun (WGS) entry which is preliminary data.</text>
</comment>
<dbReference type="OrthoDB" id="9789782at2"/>
<keyword evidence="2" id="KW-1003">Cell membrane</keyword>
<dbReference type="RefSeq" id="WP_114189439.1">
    <property type="nucleotide sequence ID" value="NZ_BJYU01000303.1"/>
</dbReference>
<comment type="subcellular location">
    <subcellularLocation>
        <location evidence="1">Cell membrane</location>
        <topology evidence="1">Multi-pass membrane protein</topology>
    </subcellularLocation>
</comment>
<dbReference type="GO" id="GO:0006171">
    <property type="term" value="P:cAMP biosynthetic process"/>
    <property type="evidence" value="ECO:0007669"/>
    <property type="project" value="TreeGrafter"/>
</dbReference>
<dbReference type="PROSITE" id="PS50125">
    <property type="entry name" value="GUANYLATE_CYCLASE_2"/>
    <property type="match status" value="1"/>
</dbReference>
<evidence type="ECO:0000256" key="1">
    <source>
        <dbReference type="ARBA" id="ARBA00004651"/>
    </source>
</evidence>
<proteinExistence type="predicted"/>
<dbReference type="GO" id="GO:0005886">
    <property type="term" value="C:plasma membrane"/>
    <property type="evidence" value="ECO:0007669"/>
    <property type="project" value="UniProtKB-SubCell"/>
</dbReference>
<gene>
    <name evidence="5" type="ORF">MAE02_67390</name>
</gene>
<keyword evidence="3" id="KW-0472">Membrane</keyword>